<gene>
    <name evidence="11" type="ORF">ENT77_00725</name>
</gene>
<evidence type="ECO:0000256" key="7">
    <source>
        <dbReference type="ARBA" id="ARBA00022840"/>
    </source>
</evidence>
<keyword evidence="3" id="KW-0813">Transport</keyword>
<dbReference type="FunFam" id="3.40.50.300:FF:000016">
    <property type="entry name" value="Oligopeptide ABC transporter ATP-binding component"/>
    <property type="match status" value="1"/>
</dbReference>
<dbReference type="PROSITE" id="PS50893">
    <property type="entry name" value="ABC_TRANSPORTER_2"/>
    <property type="match status" value="1"/>
</dbReference>
<evidence type="ECO:0000256" key="4">
    <source>
        <dbReference type="ARBA" id="ARBA00022475"/>
    </source>
</evidence>
<dbReference type="Pfam" id="PF08352">
    <property type="entry name" value="oligo_HPY"/>
    <property type="match status" value="1"/>
</dbReference>
<keyword evidence="4" id="KW-1003">Cell membrane</keyword>
<evidence type="ECO:0000256" key="8">
    <source>
        <dbReference type="ARBA" id="ARBA00022967"/>
    </source>
</evidence>
<dbReference type="PROSITE" id="PS00211">
    <property type="entry name" value="ABC_TRANSPORTER_1"/>
    <property type="match status" value="1"/>
</dbReference>
<dbReference type="GO" id="GO:0015833">
    <property type="term" value="P:peptide transport"/>
    <property type="evidence" value="ECO:0007669"/>
    <property type="project" value="InterPro"/>
</dbReference>
<evidence type="ECO:0000256" key="5">
    <source>
        <dbReference type="ARBA" id="ARBA00022519"/>
    </source>
</evidence>
<reference evidence="11" key="1">
    <citation type="journal article" date="2020" name="mSystems">
        <title>Genome- and Community-Level Interaction Insights into Carbon Utilization and Element Cycling Functions of Hydrothermarchaeota in Hydrothermal Sediment.</title>
        <authorList>
            <person name="Zhou Z."/>
            <person name="Liu Y."/>
            <person name="Xu W."/>
            <person name="Pan J."/>
            <person name="Luo Z.H."/>
            <person name="Li M."/>
        </authorList>
    </citation>
    <scope>NUCLEOTIDE SEQUENCE [LARGE SCALE GENOMIC DNA]</scope>
    <source>
        <strain evidence="11">SpSt-609</strain>
    </source>
</reference>
<dbReference type="InterPro" id="IPR017871">
    <property type="entry name" value="ABC_transporter-like_CS"/>
</dbReference>
<comment type="subcellular location">
    <subcellularLocation>
        <location evidence="1">Cell membrane</location>
        <topology evidence="1">Peripheral membrane protein</topology>
    </subcellularLocation>
</comment>
<evidence type="ECO:0000256" key="1">
    <source>
        <dbReference type="ARBA" id="ARBA00004202"/>
    </source>
</evidence>
<dbReference type="GO" id="GO:0016887">
    <property type="term" value="F:ATP hydrolysis activity"/>
    <property type="evidence" value="ECO:0007669"/>
    <property type="project" value="InterPro"/>
</dbReference>
<dbReference type="InterPro" id="IPR003593">
    <property type="entry name" value="AAA+_ATPase"/>
</dbReference>
<proteinExistence type="inferred from homology"/>
<dbReference type="NCBIfam" id="TIGR01727">
    <property type="entry name" value="oligo_HPY"/>
    <property type="match status" value="1"/>
</dbReference>
<name>A0A7C4RV50_9BACT</name>
<keyword evidence="7 11" id="KW-0067">ATP-binding</keyword>
<comment type="similarity">
    <text evidence="2">Belongs to the ABC transporter superfamily.</text>
</comment>
<dbReference type="GO" id="GO:0005886">
    <property type="term" value="C:plasma membrane"/>
    <property type="evidence" value="ECO:0007669"/>
    <property type="project" value="UniProtKB-SubCell"/>
</dbReference>
<dbReference type="InterPro" id="IPR050388">
    <property type="entry name" value="ABC_Ni/Peptide_Import"/>
</dbReference>
<dbReference type="PANTHER" id="PTHR43297:SF14">
    <property type="entry name" value="ATPASE AAA-TYPE CORE DOMAIN-CONTAINING PROTEIN"/>
    <property type="match status" value="1"/>
</dbReference>
<evidence type="ECO:0000313" key="11">
    <source>
        <dbReference type="EMBL" id="HGU39717.1"/>
    </source>
</evidence>
<evidence type="ECO:0000256" key="9">
    <source>
        <dbReference type="ARBA" id="ARBA00023136"/>
    </source>
</evidence>
<evidence type="ECO:0000256" key="6">
    <source>
        <dbReference type="ARBA" id="ARBA00022741"/>
    </source>
</evidence>
<accession>A0A7C4RV50</accession>
<dbReference type="InterPro" id="IPR027417">
    <property type="entry name" value="P-loop_NTPase"/>
</dbReference>
<dbReference type="CDD" id="cd03257">
    <property type="entry name" value="ABC_NikE_OppD_transporters"/>
    <property type="match status" value="1"/>
</dbReference>
<keyword evidence="5" id="KW-0997">Cell inner membrane</keyword>
<sequence>MIVPVIKVENLKMYYKTKMGYVQAVDGISFELEAGESLGIVGESGCGKTSVSMTLLRTLPENAHFMGGHVWFNDNGKMVDLTQLPEDEMRHYRWRGISMVFQAAMNSLNPVYKVGDQIVEAILNHYPDTPIDQAKAKVAKLFELVTLDPKRMEQYPHQYSGGMKQRAVIALSLACDPKVIIADEPTTALDVIVQDKILRELKKIQKELNMAMIYISHDIAVIAEVSDKIAVMYAGKFVEEADSTTIFKRPMHPYTFLLMNAFPSHVGPKKKLFTIPGEPPNLLNPPKGCRFAPRCPWADNRCREQDPEYVEVEKGHYLACWHPLTEEVRQNELRK</sequence>
<dbReference type="EMBL" id="DSZY01000005">
    <property type="protein sequence ID" value="HGU39717.1"/>
    <property type="molecule type" value="Genomic_DNA"/>
</dbReference>
<keyword evidence="9" id="KW-0472">Membrane</keyword>
<keyword evidence="8" id="KW-1278">Translocase</keyword>
<dbReference type="SMART" id="SM00382">
    <property type="entry name" value="AAA"/>
    <property type="match status" value="1"/>
</dbReference>
<dbReference type="AlphaFoldDB" id="A0A7C4RV50"/>
<organism evidence="11">
    <name type="scientific">Fervidobacterium thailandense</name>
    <dbReference type="NCBI Taxonomy" id="1008305"/>
    <lineage>
        <taxon>Bacteria</taxon>
        <taxon>Thermotogati</taxon>
        <taxon>Thermotogota</taxon>
        <taxon>Thermotogae</taxon>
        <taxon>Thermotogales</taxon>
        <taxon>Fervidobacteriaceae</taxon>
        <taxon>Fervidobacterium</taxon>
    </lineage>
</organism>
<dbReference type="GO" id="GO:0005524">
    <property type="term" value="F:ATP binding"/>
    <property type="evidence" value="ECO:0007669"/>
    <property type="project" value="UniProtKB-KW"/>
</dbReference>
<protein>
    <submittedName>
        <fullName evidence="11">ABC transporter ATP-binding protein</fullName>
    </submittedName>
</protein>
<evidence type="ECO:0000259" key="10">
    <source>
        <dbReference type="PROSITE" id="PS50893"/>
    </source>
</evidence>
<dbReference type="PANTHER" id="PTHR43297">
    <property type="entry name" value="OLIGOPEPTIDE TRANSPORT ATP-BINDING PROTEIN APPD"/>
    <property type="match status" value="1"/>
</dbReference>
<dbReference type="Gene3D" id="3.40.50.300">
    <property type="entry name" value="P-loop containing nucleotide triphosphate hydrolases"/>
    <property type="match status" value="1"/>
</dbReference>
<evidence type="ECO:0000256" key="2">
    <source>
        <dbReference type="ARBA" id="ARBA00005417"/>
    </source>
</evidence>
<comment type="caution">
    <text evidence="11">The sequence shown here is derived from an EMBL/GenBank/DDBJ whole genome shotgun (WGS) entry which is preliminary data.</text>
</comment>
<dbReference type="InterPro" id="IPR003439">
    <property type="entry name" value="ABC_transporter-like_ATP-bd"/>
</dbReference>
<dbReference type="SUPFAM" id="SSF52540">
    <property type="entry name" value="P-loop containing nucleoside triphosphate hydrolases"/>
    <property type="match status" value="1"/>
</dbReference>
<dbReference type="Pfam" id="PF00005">
    <property type="entry name" value="ABC_tran"/>
    <property type="match status" value="1"/>
</dbReference>
<keyword evidence="6" id="KW-0547">Nucleotide-binding</keyword>
<feature type="domain" description="ABC transporter" evidence="10">
    <location>
        <begin position="6"/>
        <end position="259"/>
    </location>
</feature>
<evidence type="ECO:0000256" key="3">
    <source>
        <dbReference type="ARBA" id="ARBA00022448"/>
    </source>
</evidence>
<dbReference type="InterPro" id="IPR013563">
    <property type="entry name" value="Oligopep_ABC_C"/>
</dbReference>